<dbReference type="EMBL" id="JARXIC010000072">
    <property type="protein sequence ID" value="MDQ8196366.1"/>
    <property type="molecule type" value="Genomic_DNA"/>
</dbReference>
<keyword evidence="1" id="KW-0472">Membrane</keyword>
<accession>A0ABU1ANJ4</accession>
<reference evidence="2 3" key="1">
    <citation type="submission" date="2023-04" db="EMBL/GenBank/DDBJ databases">
        <title>A novel bacteria isolated from coastal sediment.</title>
        <authorList>
            <person name="Liu X.-J."/>
            <person name="Du Z.-J."/>
        </authorList>
    </citation>
    <scope>NUCLEOTIDE SEQUENCE [LARGE SCALE GENOMIC DNA]</scope>
    <source>
        <strain evidence="2 3">SDUM461004</strain>
    </source>
</reference>
<name>A0ABU1ANJ4_9BACT</name>
<feature type="transmembrane region" description="Helical" evidence="1">
    <location>
        <begin position="22"/>
        <end position="42"/>
    </location>
</feature>
<evidence type="ECO:0000313" key="2">
    <source>
        <dbReference type="EMBL" id="MDQ8196366.1"/>
    </source>
</evidence>
<dbReference type="RefSeq" id="WP_308986801.1">
    <property type="nucleotide sequence ID" value="NZ_JARXIC010000072.1"/>
</dbReference>
<sequence>MESETVVQILREITKENWSDNLFWLIVTIVFGGLAAFLGAYLSKKGDMRALKEDIQEVETLTQEVKTRYNLILEQLADVRALKVLAPELRLHKYQEAYTLWDDMFWSIHDADLYEKAKKCECWWKKNCVYLDADTRVAFKKGINFATLHPDLLKARGTARDAERVSENWDRVLEVEKKIFENTELPGMRSAEINTDLTKRVVDGKIEQIDAQEKKTIEPE</sequence>
<evidence type="ECO:0000313" key="3">
    <source>
        <dbReference type="Proteomes" id="UP001243717"/>
    </source>
</evidence>
<protein>
    <recommendedName>
        <fullName evidence="4">DUF4760 domain-containing protein</fullName>
    </recommendedName>
</protein>
<keyword evidence="1" id="KW-0812">Transmembrane</keyword>
<keyword evidence="3" id="KW-1185">Reference proteome</keyword>
<organism evidence="2 3">
    <name type="scientific">Thalassobacterium sedimentorum</name>
    <dbReference type="NCBI Taxonomy" id="3041258"/>
    <lineage>
        <taxon>Bacteria</taxon>
        <taxon>Pseudomonadati</taxon>
        <taxon>Verrucomicrobiota</taxon>
        <taxon>Opitutia</taxon>
        <taxon>Puniceicoccales</taxon>
        <taxon>Coraliomargaritaceae</taxon>
        <taxon>Thalassobacterium</taxon>
    </lineage>
</organism>
<evidence type="ECO:0008006" key="4">
    <source>
        <dbReference type="Google" id="ProtNLM"/>
    </source>
</evidence>
<comment type="caution">
    <text evidence="2">The sequence shown here is derived from an EMBL/GenBank/DDBJ whole genome shotgun (WGS) entry which is preliminary data.</text>
</comment>
<proteinExistence type="predicted"/>
<gene>
    <name evidence="2" type="ORF">QEH59_18190</name>
</gene>
<dbReference type="Proteomes" id="UP001243717">
    <property type="component" value="Unassembled WGS sequence"/>
</dbReference>
<evidence type="ECO:0000256" key="1">
    <source>
        <dbReference type="SAM" id="Phobius"/>
    </source>
</evidence>
<keyword evidence="1" id="KW-1133">Transmembrane helix</keyword>